<dbReference type="SUPFAM" id="SSF54928">
    <property type="entry name" value="RNA-binding domain, RBD"/>
    <property type="match status" value="1"/>
</dbReference>
<dbReference type="GO" id="GO:0003729">
    <property type="term" value="F:mRNA binding"/>
    <property type="evidence" value="ECO:0007669"/>
    <property type="project" value="TreeGrafter"/>
</dbReference>
<protein>
    <recommendedName>
        <fullName evidence="4">RRM domain-containing protein</fullName>
    </recommendedName>
</protein>
<dbReference type="GO" id="GO:0031124">
    <property type="term" value="P:mRNA 3'-end processing"/>
    <property type="evidence" value="ECO:0007669"/>
    <property type="project" value="InterPro"/>
</dbReference>
<dbReference type="PANTHER" id="PTHR45735">
    <property type="entry name" value="CLEAVAGE STIMULATION FACTOR SUBUNIT 2"/>
    <property type="match status" value="1"/>
</dbReference>
<evidence type="ECO:0000313" key="6">
    <source>
        <dbReference type="Proteomes" id="UP000320333"/>
    </source>
</evidence>
<dbReference type="Proteomes" id="UP000320333">
    <property type="component" value="Unassembled WGS sequence"/>
</dbReference>
<keyword evidence="2" id="KW-0539">Nucleus</keyword>
<comment type="subcellular location">
    <subcellularLocation>
        <location evidence="1">Nucleus</location>
    </subcellularLocation>
</comment>
<feature type="domain" description="RRM" evidence="4">
    <location>
        <begin position="13"/>
        <end position="105"/>
    </location>
</feature>
<sequence>MNERATKSAYTQHTYLVSPTTRLDLRCCACEYCEFNDVTETQLIEIFKEVGPVVQFRLVFDKDTGKPKGFGFCTFQDAEIAASAVRNLNNFEIGGRPIRIDFAEADTKDEPNFSHSSSRYDEKPKIAAAQPVIATGSSVDAISKALETIPSTQLLEVMAQLKLMAQTAPDQARALLSTNPQLAYAIFQAMLAMGVIDANVLQRVVQPQSHQSTGVLGSGIPAMNTPSFQAPVQPVVPAYVDPAQEQQKLLMQVLSLTPEQIQALPLDQRTGVLQLRAQLGVN</sequence>
<evidence type="ECO:0000256" key="1">
    <source>
        <dbReference type="ARBA" id="ARBA00004123"/>
    </source>
</evidence>
<dbReference type="PANTHER" id="PTHR45735:SF2">
    <property type="entry name" value="CLEAVAGE STIMULATION FACTOR SUBUNIT 2"/>
    <property type="match status" value="1"/>
</dbReference>
<comment type="caution">
    <text evidence="5">The sequence shown here is derived from an EMBL/GenBank/DDBJ whole genome shotgun (WGS) entry which is preliminary data.</text>
</comment>
<dbReference type="InterPro" id="IPR026896">
    <property type="entry name" value="CSTF_C"/>
</dbReference>
<dbReference type="AlphaFoldDB" id="A0A507F319"/>
<dbReference type="Pfam" id="PF14327">
    <property type="entry name" value="CSTF2_hinge"/>
    <property type="match status" value="1"/>
</dbReference>
<dbReference type="STRING" id="246404.A0A507F319"/>
<evidence type="ECO:0000259" key="4">
    <source>
        <dbReference type="PROSITE" id="PS50102"/>
    </source>
</evidence>
<reference evidence="5 6" key="1">
    <citation type="journal article" date="2019" name="Sci. Rep.">
        <title>Comparative genomics of chytrid fungi reveal insights into the obligate biotrophic and pathogenic lifestyle of Synchytrium endobioticum.</title>
        <authorList>
            <person name="van de Vossenberg B.T.L.H."/>
            <person name="Warris S."/>
            <person name="Nguyen H.D.T."/>
            <person name="van Gent-Pelzer M.P.E."/>
            <person name="Joly D.L."/>
            <person name="van de Geest H.C."/>
            <person name="Bonants P.J.M."/>
            <person name="Smith D.S."/>
            <person name="Levesque C.A."/>
            <person name="van der Lee T.A.J."/>
        </authorList>
    </citation>
    <scope>NUCLEOTIDE SEQUENCE [LARGE SCALE GENOMIC DNA]</scope>
    <source>
        <strain evidence="5 6">CBS 675.73</strain>
    </source>
</reference>
<evidence type="ECO:0000313" key="5">
    <source>
        <dbReference type="EMBL" id="TPX70085.1"/>
    </source>
</evidence>
<proteinExistence type="predicted"/>
<dbReference type="InterPro" id="IPR012677">
    <property type="entry name" value="Nucleotide-bd_a/b_plait_sf"/>
</dbReference>
<keyword evidence="6" id="KW-1185">Reference proteome</keyword>
<accession>A0A507F319</accession>
<dbReference type="InterPro" id="IPR000504">
    <property type="entry name" value="RRM_dom"/>
</dbReference>
<dbReference type="SMART" id="SM00360">
    <property type="entry name" value="RRM"/>
    <property type="match status" value="1"/>
</dbReference>
<dbReference type="EMBL" id="QEAP01000296">
    <property type="protein sequence ID" value="TPX70085.1"/>
    <property type="molecule type" value="Genomic_DNA"/>
</dbReference>
<dbReference type="InterPro" id="IPR025742">
    <property type="entry name" value="CSTF2_hinge"/>
</dbReference>
<evidence type="ECO:0000256" key="3">
    <source>
        <dbReference type="PROSITE-ProRule" id="PRU00176"/>
    </source>
</evidence>
<gene>
    <name evidence="5" type="ORF">CcCBS67573_g06657</name>
</gene>
<evidence type="ECO:0000256" key="2">
    <source>
        <dbReference type="ARBA" id="ARBA00023242"/>
    </source>
</evidence>
<name>A0A507F319_9FUNG</name>
<dbReference type="Gene3D" id="3.30.70.330">
    <property type="match status" value="1"/>
</dbReference>
<dbReference type="InterPro" id="IPR035979">
    <property type="entry name" value="RBD_domain_sf"/>
</dbReference>
<dbReference type="InterPro" id="IPR038192">
    <property type="entry name" value="CSTF_C_sf"/>
</dbReference>
<dbReference type="GO" id="GO:0005847">
    <property type="term" value="C:mRNA cleavage and polyadenylation specificity factor complex"/>
    <property type="evidence" value="ECO:0007669"/>
    <property type="project" value="TreeGrafter"/>
</dbReference>
<dbReference type="Pfam" id="PF14304">
    <property type="entry name" value="CSTF_C"/>
    <property type="match status" value="1"/>
</dbReference>
<dbReference type="CDD" id="cd12398">
    <property type="entry name" value="RRM_CSTF2_RNA15_like"/>
    <property type="match status" value="1"/>
</dbReference>
<keyword evidence="3" id="KW-0694">RNA-binding</keyword>
<dbReference type="Pfam" id="PF00076">
    <property type="entry name" value="RRM_1"/>
    <property type="match status" value="1"/>
</dbReference>
<organism evidence="5 6">
    <name type="scientific">Chytriomyces confervae</name>
    <dbReference type="NCBI Taxonomy" id="246404"/>
    <lineage>
        <taxon>Eukaryota</taxon>
        <taxon>Fungi</taxon>
        <taxon>Fungi incertae sedis</taxon>
        <taxon>Chytridiomycota</taxon>
        <taxon>Chytridiomycota incertae sedis</taxon>
        <taxon>Chytridiomycetes</taxon>
        <taxon>Chytridiales</taxon>
        <taxon>Chytriomycetaceae</taxon>
        <taxon>Chytriomyces</taxon>
    </lineage>
</organism>
<dbReference type="PROSITE" id="PS50102">
    <property type="entry name" value="RRM"/>
    <property type="match status" value="1"/>
</dbReference>
<dbReference type="Gene3D" id="1.25.40.630">
    <property type="match status" value="1"/>
</dbReference>
<dbReference type="OrthoDB" id="272703at2759"/>
<dbReference type="Gene3D" id="1.10.20.70">
    <property type="entry name" value="Transcription termination and cleavage factor, C-terminal domain"/>
    <property type="match status" value="1"/>
</dbReference>